<accession>A0A7W9GM00</accession>
<feature type="transmembrane region" description="Helical" evidence="5">
    <location>
        <begin position="196"/>
        <end position="217"/>
    </location>
</feature>
<feature type="transmembrane region" description="Helical" evidence="5">
    <location>
        <begin position="109"/>
        <end position="127"/>
    </location>
</feature>
<dbReference type="PANTHER" id="PTHR37422:SF13">
    <property type="entry name" value="LIPOPOLYSACCHARIDE BIOSYNTHESIS PROTEIN PA4999-RELATED"/>
    <property type="match status" value="1"/>
</dbReference>
<feature type="transmembrane region" description="Helical" evidence="5">
    <location>
        <begin position="139"/>
        <end position="161"/>
    </location>
</feature>
<feature type="transmembrane region" description="Helical" evidence="5">
    <location>
        <begin position="246"/>
        <end position="261"/>
    </location>
</feature>
<evidence type="ECO:0000256" key="1">
    <source>
        <dbReference type="ARBA" id="ARBA00004141"/>
    </source>
</evidence>
<feature type="transmembrane region" description="Helical" evidence="5">
    <location>
        <begin position="379"/>
        <end position="398"/>
    </location>
</feature>
<feature type="transmembrane region" description="Helical" evidence="5">
    <location>
        <begin position="404"/>
        <end position="424"/>
    </location>
</feature>
<feature type="domain" description="O-antigen ligase-related" evidence="6">
    <location>
        <begin position="229"/>
        <end position="356"/>
    </location>
</feature>
<feature type="transmembrane region" description="Helical" evidence="5">
    <location>
        <begin position="45"/>
        <end position="66"/>
    </location>
</feature>
<evidence type="ECO:0000313" key="8">
    <source>
        <dbReference type="Proteomes" id="UP000542813"/>
    </source>
</evidence>
<comment type="subcellular location">
    <subcellularLocation>
        <location evidence="1">Membrane</location>
        <topology evidence="1">Multi-pass membrane protein</topology>
    </subcellularLocation>
</comment>
<feature type="transmembrane region" description="Helical" evidence="5">
    <location>
        <begin position="78"/>
        <end position="97"/>
    </location>
</feature>
<dbReference type="Pfam" id="PF04932">
    <property type="entry name" value="Wzy_C"/>
    <property type="match status" value="1"/>
</dbReference>
<feature type="transmembrane region" description="Helical" evidence="5">
    <location>
        <begin position="341"/>
        <end position="367"/>
    </location>
</feature>
<proteinExistence type="predicted"/>
<feature type="transmembrane region" description="Helical" evidence="5">
    <location>
        <begin position="21"/>
        <end position="39"/>
    </location>
</feature>
<keyword evidence="7" id="KW-0436">Ligase</keyword>
<name>A0A7W9GM00_9ACTN</name>
<evidence type="ECO:0000313" key="7">
    <source>
        <dbReference type="EMBL" id="MBB5786219.1"/>
    </source>
</evidence>
<feature type="transmembrane region" description="Helical" evidence="5">
    <location>
        <begin position="273"/>
        <end position="293"/>
    </location>
</feature>
<dbReference type="InterPro" id="IPR051533">
    <property type="entry name" value="WaaL-like"/>
</dbReference>
<reference evidence="7 8" key="1">
    <citation type="submission" date="2020-08" db="EMBL/GenBank/DDBJ databases">
        <title>Sequencing the genomes of 1000 actinobacteria strains.</title>
        <authorList>
            <person name="Klenk H.-P."/>
        </authorList>
    </citation>
    <scope>NUCLEOTIDE SEQUENCE [LARGE SCALE GENOMIC DNA]</scope>
    <source>
        <strain evidence="7 8">DSM 102122</strain>
    </source>
</reference>
<keyword evidence="4 5" id="KW-0472">Membrane</keyword>
<dbReference type="RefSeq" id="WP_184819547.1">
    <property type="nucleotide sequence ID" value="NZ_JACHMM010000001.1"/>
</dbReference>
<dbReference type="PANTHER" id="PTHR37422">
    <property type="entry name" value="TEICHURONIC ACID BIOSYNTHESIS PROTEIN TUAE"/>
    <property type="match status" value="1"/>
</dbReference>
<dbReference type="EMBL" id="JACHMM010000001">
    <property type="protein sequence ID" value="MBB5786219.1"/>
    <property type="molecule type" value="Genomic_DNA"/>
</dbReference>
<organism evidence="7 8">
    <name type="scientific">Jiangella mangrovi</name>
    <dbReference type="NCBI Taxonomy" id="1524084"/>
    <lineage>
        <taxon>Bacteria</taxon>
        <taxon>Bacillati</taxon>
        <taxon>Actinomycetota</taxon>
        <taxon>Actinomycetes</taxon>
        <taxon>Jiangellales</taxon>
        <taxon>Jiangellaceae</taxon>
        <taxon>Jiangella</taxon>
    </lineage>
</organism>
<evidence type="ECO:0000256" key="3">
    <source>
        <dbReference type="ARBA" id="ARBA00022989"/>
    </source>
</evidence>
<dbReference type="AlphaFoldDB" id="A0A7W9GM00"/>
<sequence length="465" mass="49687">MTTNVVAHEAEQAAVERRPPYLVGLLVFLILVMPSMLVFKPLGSSATPATIAGMGLFVLWCAWRAIGEPALPGRSTPVHWALLAFGAAILLSYAIMHTQAERLPLEIRSADRGLMLLVGWCGIALYCADRLRTWRDVSFVVRAVVLAGACVATIGLLQYFAGFDLSQFLQFPGLSTRSDLGYIGDRSGLRRVAGPMIHPIEYGVCLAAVFPLALVSAMSRGPKLDWVLLGLIVFALPTAISRSTMVAIAVGALIVGLSWSWRRRMIALAATPFILVGLRLVLPGALGTILALFENIGNDPSISGRTEDYAAADKFITSSPWFGRGFATFTPELYRLLDNQYLGMLIEVGFIGLVALVALLVTALFLGRGAALRCGATTPEGQLSIGVSAAVAVFAVSFGTFDGLGFAAAANALFLFIGLSAAVWRIAVAEHGFTAVAPFYERLVARAPQTARHSAGRRRPPSKPR</sequence>
<dbReference type="Proteomes" id="UP000542813">
    <property type="component" value="Unassembled WGS sequence"/>
</dbReference>
<dbReference type="GO" id="GO:0016874">
    <property type="term" value="F:ligase activity"/>
    <property type="evidence" value="ECO:0007669"/>
    <property type="project" value="UniProtKB-KW"/>
</dbReference>
<dbReference type="InterPro" id="IPR007016">
    <property type="entry name" value="O-antigen_ligase-rel_domated"/>
</dbReference>
<gene>
    <name evidence="7" type="ORF">HD601_000794</name>
</gene>
<feature type="transmembrane region" description="Helical" evidence="5">
    <location>
        <begin position="224"/>
        <end position="240"/>
    </location>
</feature>
<evidence type="ECO:0000256" key="5">
    <source>
        <dbReference type="SAM" id="Phobius"/>
    </source>
</evidence>
<comment type="caution">
    <text evidence="7">The sequence shown here is derived from an EMBL/GenBank/DDBJ whole genome shotgun (WGS) entry which is preliminary data.</text>
</comment>
<evidence type="ECO:0000259" key="6">
    <source>
        <dbReference type="Pfam" id="PF04932"/>
    </source>
</evidence>
<dbReference type="GO" id="GO:0016020">
    <property type="term" value="C:membrane"/>
    <property type="evidence" value="ECO:0007669"/>
    <property type="project" value="UniProtKB-SubCell"/>
</dbReference>
<keyword evidence="8" id="KW-1185">Reference proteome</keyword>
<evidence type="ECO:0000256" key="2">
    <source>
        <dbReference type="ARBA" id="ARBA00022692"/>
    </source>
</evidence>
<evidence type="ECO:0000256" key="4">
    <source>
        <dbReference type="ARBA" id="ARBA00023136"/>
    </source>
</evidence>
<keyword evidence="3 5" id="KW-1133">Transmembrane helix</keyword>
<protein>
    <submittedName>
        <fullName evidence="7">O-antigen ligase</fullName>
    </submittedName>
</protein>
<keyword evidence="2 5" id="KW-0812">Transmembrane</keyword>